<accession>A0AA39TRH6</accession>
<evidence type="ECO:0000313" key="1">
    <source>
        <dbReference type="EMBL" id="KAK0610337.1"/>
    </source>
</evidence>
<evidence type="ECO:0000313" key="2">
    <source>
        <dbReference type="Proteomes" id="UP001174934"/>
    </source>
</evidence>
<comment type="caution">
    <text evidence="1">The sequence shown here is derived from an EMBL/GenBank/DDBJ whole genome shotgun (WGS) entry which is preliminary data.</text>
</comment>
<sequence>MASEASNAADDAVPNTAVQSFHIDADTINDWGVVADAVILAGPLILPWETEAVNVITREALAGCPIASHGLPGCLAGSQLLAMARLIFAAEPDPATHQQRAANFLKWGRDWFEGVSADPADHERDFEQLPSQYQWQWMAQAAQCLGESMHDVMTVLVWFGIGSEDFRYPIVAWHYGVDRDMYLWFVGRVRQVGERLEIPLMVETAQKFVEVLGEMDGWRARIAENMTEAEWDLDWRRRWRRWAGRDGSFRGTITVARGGWTF</sequence>
<reference evidence="1" key="1">
    <citation type="submission" date="2023-06" db="EMBL/GenBank/DDBJ databases">
        <title>Genome-scale phylogeny and comparative genomics of the fungal order Sordariales.</title>
        <authorList>
            <consortium name="Lawrence Berkeley National Laboratory"/>
            <person name="Hensen N."/>
            <person name="Bonometti L."/>
            <person name="Westerberg I."/>
            <person name="Brannstrom I.O."/>
            <person name="Guillou S."/>
            <person name="Cros-Aarteil S."/>
            <person name="Calhoun S."/>
            <person name="Haridas S."/>
            <person name="Kuo A."/>
            <person name="Mondo S."/>
            <person name="Pangilinan J."/>
            <person name="Riley R."/>
            <person name="LaButti K."/>
            <person name="Andreopoulos B."/>
            <person name="Lipzen A."/>
            <person name="Chen C."/>
            <person name="Yanf M."/>
            <person name="Daum C."/>
            <person name="Ng V."/>
            <person name="Clum A."/>
            <person name="Steindorff A."/>
            <person name="Ohm R."/>
            <person name="Martin F."/>
            <person name="Silar P."/>
            <person name="Natvig D."/>
            <person name="Lalanne C."/>
            <person name="Gautier V."/>
            <person name="Ament-velasquez S.L."/>
            <person name="Kruys A."/>
            <person name="Hutchinson M.I."/>
            <person name="Powell A.J."/>
            <person name="Barry K."/>
            <person name="Miller A.N."/>
            <person name="Grigoriev I.V."/>
            <person name="Debuchy R."/>
            <person name="Gladieux P."/>
            <person name="Thoren M.H."/>
            <person name="Johannesson H."/>
        </authorList>
    </citation>
    <scope>NUCLEOTIDE SEQUENCE</scope>
    <source>
        <strain evidence="1">SMH3391-2</strain>
    </source>
</reference>
<protein>
    <submittedName>
        <fullName evidence="1">Uncharacterized protein</fullName>
    </submittedName>
</protein>
<dbReference type="EMBL" id="JAULSR010000010">
    <property type="protein sequence ID" value="KAK0610337.1"/>
    <property type="molecule type" value="Genomic_DNA"/>
</dbReference>
<keyword evidence="2" id="KW-1185">Reference proteome</keyword>
<dbReference type="Proteomes" id="UP001174934">
    <property type="component" value="Unassembled WGS sequence"/>
</dbReference>
<name>A0AA39TRH6_9PEZI</name>
<proteinExistence type="predicted"/>
<gene>
    <name evidence="1" type="ORF">B0T17DRAFT_511856</name>
</gene>
<organism evidence="1 2">
    <name type="scientific">Bombardia bombarda</name>
    <dbReference type="NCBI Taxonomy" id="252184"/>
    <lineage>
        <taxon>Eukaryota</taxon>
        <taxon>Fungi</taxon>
        <taxon>Dikarya</taxon>
        <taxon>Ascomycota</taxon>
        <taxon>Pezizomycotina</taxon>
        <taxon>Sordariomycetes</taxon>
        <taxon>Sordariomycetidae</taxon>
        <taxon>Sordariales</taxon>
        <taxon>Lasiosphaeriaceae</taxon>
        <taxon>Bombardia</taxon>
    </lineage>
</organism>
<dbReference type="AlphaFoldDB" id="A0AA39TRH6"/>